<comment type="caution">
    <text evidence="2">The sequence shown here is derived from an EMBL/GenBank/DDBJ whole genome shotgun (WGS) entry which is preliminary data.</text>
</comment>
<dbReference type="InterPro" id="IPR022742">
    <property type="entry name" value="Hydrolase_4"/>
</dbReference>
<evidence type="ECO:0000313" key="3">
    <source>
        <dbReference type="Proteomes" id="UP000565724"/>
    </source>
</evidence>
<proteinExistence type="predicted"/>
<keyword evidence="3" id="KW-1185">Reference proteome</keyword>
<feature type="domain" description="Serine aminopeptidase S33" evidence="1">
    <location>
        <begin position="31"/>
        <end position="137"/>
    </location>
</feature>
<dbReference type="PANTHER" id="PTHR12277">
    <property type="entry name" value="ALPHA/BETA HYDROLASE DOMAIN-CONTAINING PROTEIN"/>
    <property type="match status" value="1"/>
</dbReference>
<evidence type="ECO:0000313" key="2">
    <source>
        <dbReference type="EMBL" id="NUU16405.1"/>
    </source>
</evidence>
<dbReference type="InterPro" id="IPR029058">
    <property type="entry name" value="AB_hydrolase_fold"/>
</dbReference>
<evidence type="ECO:0000259" key="1">
    <source>
        <dbReference type="Pfam" id="PF12146"/>
    </source>
</evidence>
<dbReference type="SUPFAM" id="SSF53474">
    <property type="entry name" value="alpha/beta-Hydrolases"/>
    <property type="match status" value="1"/>
</dbReference>
<sequence length="257" mass="27340">MTATLAQDTSYRLPTPDGVELAVTFRPSDGDSVVVLSHGFLSDRHAGGRFDRLADEYAALGHAVLRYDFSGFGLSGGDVVDGDHLLADLRTVLDHLDGLGYTHQVLHGQSLGSAVSLRVAPERSAVVTLVLTGALTGAGGGDAPYPFLTPEQVVAWYRDEDVHLEGSGRTVTVNRLRPKVGSTGTQEELLTAVRVPVLVIHGDTGHSERALLAITEAGRRWLPAGSAVEVVAGSEHTFVEHQDEVAALATAWVRRHV</sequence>
<gene>
    <name evidence="2" type="ORF">HP550_03980</name>
</gene>
<dbReference type="Pfam" id="PF12146">
    <property type="entry name" value="Hydrolase_4"/>
    <property type="match status" value="1"/>
</dbReference>
<dbReference type="RefSeq" id="WP_175346306.1">
    <property type="nucleotide sequence ID" value="NZ_JABMCI010000048.1"/>
</dbReference>
<reference evidence="2 3" key="1">
    <citation type="submission" date="2020-05" db="EMBL/GenBank/DDBJ databases">
        <title>Genome Sequencing of Type Strains.</title>
        <authorList>
            <person name="Lemaire J.F."/>
            <person name="Inderbitzin P."/>
            <person name="Gregorio O.A."/>
            <person name="Collins S.B."/>
            <person name="Wespe N."/>
            <person name="Knight-Connoni V."/>
        </authorList>
    </citation>
    <scope>NUCLEOTIDE SEQUENCE [LARGE SCALE GENOMIC DNA]</scope>
    <source>
        <strain evidence="2 3">ATCC 25174</strain>
    </source>
</reference>
<dbReference type="AlphaFoldDB" id="A0A7Y6DWL1"/>
<accession>A0A7Y6DWL1</accession>
<dbReference type="EMBL" id="JABMCI010000048">
    <property type="protein sequence ID" value="NUU16405.1"/>
    <property type="molecule type" value="Genomic_DNA"/>
</dbReference>
<dbReference type="Gene3D" id="3.40.50.1820">
    <property type="entry name" value="alpha/beta hydrolase"/>
    <property type="match status" value="1"/>
</dbReference>
<name>A0A7Y6DWL1_9CELL</name>
<organism evidence="2 3">
    <name type="scientific">Cellulomonas humilata</name>
    <dbReference type="NCBI Taxonomy" id="144055"/>
    <lineage>
        <taxon>Bacteria</taxon>
        <taxon>Bacillati</taxon>
        <taxon>Actinomycetota</taxon>
        <taxon>Actinomycetes</taxon>
        <taxon>Micrococcales</taxon>
        <taxon>Cellulomonadaceae</taxon>
        <taxon>Cellulomonas</taxon>
    </lineage>
</organism>
<protein>
    <recommendedName>
        <fullName evidence="1">Serine aminopeptidase S33 domain-containing protein</fullName>
    </recommendedName>
</protein>
<dbReference type="Proteomes" id="UP000565724">
    <property type="component" value="Unassembled WGS sequence"/>
</dbReference>